<protein>
    <submittedName>
        <fullName evidence="5">Acidic ribosomal P2</fullName>
    </submittedName>
</protein>
<keyword evidence="3" id="KW-0687">Ribonucleoprotein</keyword>
<dbReference type="InterPro" id="IPR027534">
    <property type="entry name" value="Ribosomal_P1/P2"/>
</dbReference>
<evidence type="ECO:0000313" key="6">
    <source>
        <dbReference type="Proteomes" id="UP001311799"/>
    </source>
</evidence>
<name>A0AAV9XUV7_9CRYT</name>
<dbReference type="Pfam" id="PF00428">
    <property type="entry name" value="Ribosomal_60s"/>
    <property type="match status" value="1"/>
</dbReference>
<keyword evidence="6" id="KW-1185">Reference proteome</keyword>
<dbReference type="GO" id="GO:0022625">
    <property type="term" value="C:cytosolic large ribosomal subunit"/>
    <property type="evidence" value="ECO:0007669"/>
    <property type="project" value="InterPro"/>
</dbReference>
<sequence length="110" mass="11449">MGMKYVVSYLLCVSSGNQQPTVSDIKKVMDSVGIEYDVSIIETMISNMQGKLCHEVVASGLSKLQSVPTGAVAAAATVTAPAAGGGSAQAESKKEEEEEEEGDLGFSLFD</sequence>
<dbReference type="InterPro" id="IPR044076">
    <property type="entry name" value="Ribosomal_P2"/>
</dbReference>
<dbReference type="GO" id="GO:0002182">
    <property type="term" value="P:cytoplasmic translational elongation"/>
    <property type="evidence" value="ECO:0007669"/>
    <property type="project" value="InterPro"/>
</dbReference>
<dbReference type="PANTHER" id="PTHR21141:SF5">
    <property type="entry name" value="LARGE RIBOSOMAL SUBUNIT PROTEIN P2"/>
    <property type="match status" value="1"/>
</dbReference>
<organism evidence="5 6">
    <name type="scientific">Cryptosporidium xiaoi</name>
    <dbReference type="NCBI Taxonomy" id="659607"/>
    <lineage>
        <taxon>Eukaryota</taxon>
        <taxon>Sar</taxon>
        <taxon>Alveolata</taxon>
        <taxon>Apicomplexa</taxon>
        <taxon>Conoidasida</taxon>
        <taxon>Coccidia</taxon>
        <taxon>Eucoccidiorida</taxon>
        <taxon>Eimeriorina</taxon>
        <taxon>Cryptosporidiidae</taxon>
        <taxon>Cryptosporidium</taxon>
    </lineage>
</organism>
<proteinExistence type="inferred from homology"/>
<reference evidence="5 6" key="1">
    <citation type="submission" date="2023-10" db="EMBL/GenBank/DDBJ databases">
        <title>Comparative genomics analysis reveals potential genetic determinants of host preference in Cryptosporidium xiaoi.</title>
        <authorList>
            <person name="Xiao L."/>
            <person name="Li J."/>
        </authorList>
    </citation>
    <scope>NUCLEOTIDE SEQUENCE [LARGE SCALE GENOMIC DNA]</scope>
    <source>
        <strain evidence="5 6">52996</strain>
    </source>
</reference>
<dbReference type="GO" id="GO:0003735">
    <property type="term" value="F:structural constituent of ribosome"/>
    <property type="evidence" value="ECO:0007669"/>
    <property type="project" value="InterPro"/>
</dbReference>
<accession>A0AAV9XUV7</accession>
<comment type="caution">
    <text evidence="5">The sequence shown here is derived from an EMBL/GenBank/DDBJ whole genome shotgun (WGS) entry which is preliminary data.</text>
</comment>
<gene>
    <name evidence="5" type="ORF">RS030_4591</name>
</gene>
<dbReference type="EMBL" id="JAWDEY010000032">
    <property type="protein sequence ID" value="KAK6588456.1"/>
    <property type="molecule type" value="Genomic_DNA"/>
</dbReference>
<evidence type="ECO:0000256" key="4">
    <source>
        <dbReference type="SAM" id="MobiDB-lite"/>
    </source>
</evidence>
<evidence type="ECO:0000256" key="1">
    <source>
        <dbReference type="ARBA" id="ARBA00005436"/>
    </source>
</evidence>
<dbReference type="AlphaFoldDB" id="A0AAV9XUV7"/>
<comment type="similarity">
    <text evidence="1">Belongs to the eukaryotic ribosomal protein P1/P2 family.</text>
</comment>
<feature type="region of interest" description="Disordered" evidence="4">
    <location>
        <begin position="82"/>
        <end position="110"/>
    </location>
</feature>
<evidence type="ECO:0000256" key="3">
    <source>
        <dbReference type="ARBA" id="ARBA00023274"/>
    </source>
</evidence>
<dbReference type="HAMAP" id="MF_01478">
    <property type="entry name" value="Ribosomal_L12_arch"/>
    <property type="match status" value="1"/>
</dbReference>
<evidence type="ECO:0000313" key="5">
    <source>
        <dbReference type="EMBL" id="KAK6588456.1"/>
    </source>
</evidence>
<dbReference type="FunFam" id="1.10.10.1410:FF:000002">
    <property type="entry name" value="60S acidic ribosomal protein P2"/>
    <property type="match status" value="1"/>
</dbReference>
<dbReference type="PANTHER" id="PTHR21141">
    <property type="entry name" value="60S ACIDIC RIBOSOMAL PROTEIN FAMILY MEMBER"/>
    <property type="match status" value="1"/>
</dbReference>
<dbReference type="CDD" id="cd05833">
    <property type="entry name" value="Ribosomal_P2"/>
    <property type="match status" value="1"/>
</dbReference>
<dbReference type="Gene3D" id="1.10.10.1410">
    <property type="match status" value="1"/>
</dbReference>
<dbReference type="InterPro" id="IPR038716">
    <property type="entry name" value="P1/P2_N_sf"/>
</dbReference>
<dbReference type="Proteomes" id="UP001311799">
    <property type="component" value="Unassembled WGS sequence"/>
</dbReference>
<keyword evidence="2" id="KW-0689">Ribosomal protein</keyword>
<evidence type="ECO:0000256" key="2">
    <source>
        <dbReference type="ARBA" id="ARBA00022980"/>
    </source>
</evidence>